<accession>A0A081NXJ8</accession>
<feature type="transmembrane region" description="Helical" evidence="6">
    <location>
        <begin position="43"/>
        <end position="66"/>
    </location>
</feature>
<proteinExistence type="predicted"/>
<feature type="transmembrane region" description="Helical" evidence="6">
    <location>
        <begin position="103"/>
        <end position="125"/>
    </location>
</feature>
<dbReference type="eggNOG" id="COG0477">
    <property type="taxonomic scope" value="Bacteria"/>
</dbReference>
<dbReference type="Proteomes" id="UP000028123">
    <property type="component" value="Unassembled WGS sequence"/>
</dbReference>
<evidence type="ECO:0000256" key="4">
    <source>
        <dbReference type="ARBA" id="ARBA00022989"/>
    </source>
</evidence>
<evidence type="ECO:0000313" key="8">
    <source>
        <dbReference type="EMBL" id="KEQ23171.1"/>
    </source>
</evidence>
<feature type="transmembrane region" description="Helical" evidence="6">
    <location>
        <begin position="166"/>
        <end position="187"/>
    </location>
</feature>
<evidence type="ECO:0000259" key="7">
    <source>
        <dbReference type="PROSITE" id="PS50850"/>
    </source>
</evidence>
<organism evidence="8 9">
    <name type="scientific">Paenibacillus tyrfis</name>
    <dbReference type="NCBI Taxonomy" id="1501230"/>
    <lineage>
        <taxon>Bacteria</taxon>
        <taxon>Bacillati</taxon>
        <taxon>Bacillota</taxon>
        <taxon>Bacilli</taxon>
        <taxon>Bacillales</taxon>
        <taxon>Paenibacillaceae</taxon>
        <taxon>Paenibacillus</taxon>
    </lineage>
</organism>
<evidence type="ECO:0000256" key="6">
    <source>
        <dbReference type="SAM" id="Phobius"/>
    </source>
</evidence>
<feature type="transmembrane region" description="Helical" evidence="6">
    <location>
        <begin position="137"/>
        <end position="160"/>
    </location>
</feature>
<evidence type="ECO:0000256" key="1">
    <source>
        <dbReference type="ARBA" id="ARBA00004651"/>
    </source>
</evidence>
<dbReference type="Gene3D" id="1.20.1250.20">
    <property type="entry name" value="MFS general substrate transporter like domains"/>
    <property type="match status" value="1"/>
</dbReference>
<evidence type="ECO:0000256" key="2">
    <source>
        <dbReference type="ARBA" id="ARBA00022448"/>
    </source>
</evidence>
<dbReference type="SUPFAM" id="SSF103473">
    <property type="entry name" value="MFS general substrate transporter"/>
    <property type="match status" value="1"/>
</dbReference>
<dbReference type="OrthoDB" id="102502at2"/>
<comment type="caution">
    <text evidence="8">The sequence shown here is derived from an EMBL/GenBank/DDBJ whole genome shotgun (WGS) entry which is preliminary data.</text>
</comment>
<dbReference type="EMBL" id="JNVM01000024">
    <property type="protein sequence ID" value="KEQ23171.1"/>
    <property type="molecule type" value="Genomic_DNA"/>
</dbReference>
<sequence length="482" mass="51354">MMKIMQSGKWSVLFVVTLVSFITNLDATIVVTGLPPLMENLHLSIGTGMWTITSFYITSTVFLLPSGRWSDMLGTKRIFLWGFALFTLATALCGMAGSGEALIAARLLQGTGAAMAMAASTPILIRTFPPNELGVALGINNIAWVTGSLIGPVLGGVLIGEFGWRSMFYSVVPIGVIGLAAGIVFLRDTFAGEKVKTDWPGLLTFGPGLTALLIALSEGQTWGWASGKTLGLFATAMFLWIAFVFIEMKARHPLFHLSLLAYRNYSIGLGVTMGYCIGYFAVTILLTLYLQGAQNLSPLESGLMLIPLSVPQLFTAPFGGRLADRFGPARMILLGSFLIGLALLMLGQLGPHLSNIAVIIPLMIISAATGLSWPSLAKAVLSAAPQEQAGSASGMFWTVYNMCRAISQALALAVVQLVAKSDVASRLLSGAGVEELGHQSKDTLIHASNIGFRFFAVFLALAVVLGLFLLRPQKKIESESRA</sequence>
<keyword evidence="2" id="KW-0813">Transport</keyword>
<name>A0A081NXJ8_9BACL</name>
<gene>
    <name evidence="8" type="ORF">ET33_17550</name>
</gene>
<feature type="transmembrane region" description="Helical" evidence="6">
    <location>
        <begin position="450"/>
        <end position="470"/>
    </location>
</feature>
<evidence type="ECO:0000256" key="3">
    <source>
        <dbReference type="ARBA" id="ARBA00022692"/>
    </source>
</evidence>
<dbReference type="PRINTS" id="PR01036">
    <property type="entry name" value="TCRTETB"/>
</dbReference>
<feature type="transmembrane region" description="Helical" evidence="6">
    <location>
        <begin position="229"/>
        <end position="246"/>
    </location>
</feature>
<keyword evidence="3 6" id="KW-0812">Transmembrane</keyword>
<evidence type="ECO:0000256" key="5">
    <source>
        <dbReference type="ARBA" id="ARBA00023136"/>
    </source>
</evidence>
<comment type="subcellular location">
    <subcellularLocation>
        <location evidence="1">Cell membrane</location>
        <topology evidence="1">Multi-pass membrane protein</topology>
    </subcellularLocation>
</comment>
<feature type="transmembrane region" description="Helical" evidence="6">
    <location>
        <begin position="267"/>
        <end position="290"/>
    </location>
</feature>
<dbReference type="GO" id="GO:0005886">
    <property type="term" value="C:plasma membrane"/>
    <property type="evidence" value="ECO:0007669"/>
    <property type="project" value="UniProtKB-SubCell"/>
</dbReference>
<dbReference type="PROSITE" id="PS50850">
    <property type="entry name" value="MFS"/>
    <property type="match status" value="1"/>
</dbReference>
<dbReference type="PANTHER" id="PTHR42718:SF9">
    <property type="entry name" value="MAJOR FACILITATOR SUPERFAMILY MULTIDRUG TRANSPORTER MFSC"/>
    <property type="match status" value="1"/>
</dbReference>
<reference evidence="8 9" key="1">
    <citation type="submission" date="2014-06" db="EMBL/GenBank/DDBJ databases">
        <title>Draft genome sequence of Paenibacillus sp. MSt1.</title>
        <authorList>
            <person name="Aw Y.K."/>
            <person name="Ong K.S."/>
            <person name="Gan H.M."/>
            <person name="Lee S.M."/>
        </authorList>
    </citation>
    <scope>NUCLEOTIDE SEQUENCE [LARGE SCALE GENOMIC DNA]</scope>
    <source>
        <strain evidence="8 9">MSt1</strain>
    </source>
</reference>
<feature type="transmembrane region" description="Helical" evidence="6">
    <location>
        <begin position="356"/>
        <end position="376"/>
    </location>
</feature>
<dbReference type="InterPro" id="IPR011701">
    <property type="entry name" value="MFS"/>
</dbReference>
<feature type="transmembrane region" description="Helical" evidence="6">
    <location>
        <begin position="331"/>
        <end position="350"/>
    </location>
</feature>
<keyword evidence="9" id="KW-1185">Reference proteome</keyword>
<keyword evidence="4 6" id="KW-1133">Transmembrane helix</keyword>
<protein>
    <submittedName>
        <fullName evidence="8">MFS transporter</fullName>
    </submittedName>
</protein>
<dbReference type="InterPro" id="IPR036259">
    <property type="entry name" value="MFS_trans_sf"/>
</dbReference>
<dbReference type="AlphaFoldDB" id="A0A081NXJ8"/>
<feature type="domain" description="Major facilitator superfamily (MFS) profile" evidence="7">
    <location>
        <begin position="12"/>
        <end position="474"/>
    </location>
</feature>
<dbReference type="Gene3D" id="1.20.1720.10">
    <property type="entry name" value="Multidrug resistance protein D"/>
    <property type="match status" value="1"/>
</dbReference>
<dbReference type="RefSeq" id="WP_081890506.1">
    <property type="nucleotide sequence ID" value="NZ_FYEP01000003.1"/>
</dbReference>
<keyword evidence="5 6" id="KW-0472">Membrane</keyword>
<dbReference type="PANTHER" id="PTHR42718">
    <property type="entry name" value="MAJOR FACILITATOR SUPERFAMILY MULTIDRUG TRANSPORTER MFSC"/>
    <property type="match status" value="1"/>
</dbReference>
<dbReference type="InterPro" id="IPR020846">
    <property type="entry name" value="MFS_dom"/>
</dbReference>
<evidence type="ECO:0000313" key="9">
    <source>
        <dbReference type="Proteomes" id="UP000028123"/>
    </source>
</evidence>
<dbReference type="Pfam" id="PF07690">
    <property type="entry name" value="MFS_1"/>
    <property type="match status" value="1"/>
</dbReference>
<dbReference type="GO" id="GO:0022857">
    <property type="term" value="F:transmembrane transporter activity"/>
    <property type="evidence" value="ECO:0007669"/>
    <property type="project" value="InterPro"/>
</dbReference>
<dbReference type="CDD" id="cd17321">
    <property type="entry name" value="MFS_MMR_MDR_like"/>
    <property type="match status" value="1"/>
</dbReference>
<feature type="transmembrane region" description="Helical" evidence="6">
    <location>
        <begin position="199"/>
        <end position="217"/>
    </location>
</feature>
<feature type="transmembrane region" description="Helical" evidence="6">
    <location>
        <begin position="78"/>
        <end position="97"/>
    </location>
</feature>